<evidence type="ECO:0000256" key="1">
    <source>
        <dbReference type="SAM" id="Phobius"/>
    </source>
</evidence>
<name>A0A9D1TH09_9FIRM</name>
<dbReference type="Pfam" id="PF14317">
    <property type="entry name" value="YcxB"/>
    <property type="match status" value="1"/>
</dbReference>
<dbReference type="AlphaFoldDB" id="A0A9D1TH09"/>
<keyword evidence="1" id="KW-0812">Transmembrane</keyword>
<dbReference type="InterPro" id="IPR025588">
    <property type="entry name" value="YcxB-like_C"/>
</dbReference>
<feature type="transmembrane region" description="Helical" evidence="1">
    <location>
        <begin position="58"/>
        <end position="78"/>
    </location>
</feature>
<keyword evidence="1" id="KW-0472">Membrane</keyword>
<protein>
    <submittedName>
        <fullName evidence="3">YcxB family protein</fullName>
    </submittedName>
</protein>
<organism evidence="3 4">
    <name type="scientific">Candidatus Butyricicoccus avistercoris</name>
    <dbReference type="NCBI Taxonomy" id="2838518"/>
    <lineage>
        <taxon>Bacteria</taxon>
        <taxon>Bacillati</taxon>
        <taxon>Bacillota</taxon>
        <taxon>Clostridia</taxon>
        <taxon>Eubacteriales</taxon>
        <taxon>Butyricicoccaceae</taxon>
        <taxon>Butyricicoccus</taxon>
    </lineage>
</organism>
<sequence length="180" mass="20256">MQIKYTVSPDDFVAFNMSYMYNSPVMRANIRNTRIISALIVLVGGTVLMQMLGKLNVISVLIYVAFAVLVFFALPYTIKKKVRKGIMKMLMQPQNSHVCTEKALTLDEKELSLVGGGEDSHYTYDTIERVTEDAEHYFIYVGAMAALIVPYRAFATGEEKAAFYNMLCQRVQQNGGKIKA</sequence>
<reference evidence="3" key="2">
    <citation type="submission" date="2021-04" db="EMBL/GenBank/DDBJ databases">
        <authorList>
            <person name="Gilroy R."/>
        </authorList>
    </citation>
    <scope>NUCLEOTIDE SEQUENCE</scope>
    <source>
        <strain evidence="3">CHK193-4272</strain>
    </source>
</reference>
<comment type="caution">
    <text evidence="3">The sequence shown here is derived from an EMBL/GenBank/DDBJ whole genome shotgun (WGS) entry which is preliminary data.</text>
</comment>
<gene>
    <name evidence="3" type="ORF">H9746_01890</name>
</gene>
<feature type="domain" description="YcxB-like C-terminal" evidence="2">
    <location>
        <begin position="107"/>
        <end position="167"/>
    </location>
</feature>
<proteinExistence type="predicted"/>
<keyword evidence="1" id="KW-1133">Transmembrane helix</keyword>
<dbReference type="EMBL" id="DXIE01000015">
    <property type="protein sequence ID" value="HIV61587.1"/>
    <property type="molecule type" value="Genomic_DNA"/>
</dbReference>
<accession>A0A9D1TH09</accession>
<evidence type="ECO:0000313" key="3">
    <source>
        <dbReference type="EMBL" id="HIV61587.1"/>
    </source>
</evidence>
<feature type="transmembrane region" description="Helical" evidence="1">
    <location>
        <begin position="35"/>
        <end position="52"/>
    </location>
</feature>
<evidence type="ECO:0000313" key="4">
    <source>
        <dbReference type="Proteomes" id="UP000886808"/>
    </source>
</evidence>
<reference evidence="3" key="1">
    <citation type="journal article" date="2021" name="PeerJ">
        <title>Extensive microbial diversity within the chicken gut microbiome revealed by metagenomics and culture.</title>
        <authorList>
            <person name="Gilroy R."/>
            <person name="Ravi A."/>
            <person name="Getino M."/>
            <person name="Pursley I."/>
            <person name="Horton D.L."/>
            <person name="Alikhan N.F."/>
            <person name="Baker D."/>
            <person name="Gharbi K."/>
            <person name="Hall N."/>
            <person name="Watson M."/>
            <person name="Adriaenssens E.M."/>
            <person name="Foster-Nyarko E."/>
            <person name="Jarju S."/>
            <person name="Secka A."/>
            <person name="Antonio M."/>
            <person name="Oren A."/>
            <person name="Chaudhuri R.R."/>
            <person name="La Ragione R."/>
            <person name="Hildebrand F."/>
            <person name="Pallen M.J."/>
        </authorList>
    </citation>
    <scope>NUCLEOTIDE SEQUENCE</scope>
    <source>
        <strain evidence="3">CHK193-4272</strain>
    </source>
</reference>
<evidence type="ECO:0000259" key="2">
    <source>
        <dbReference type="Pfam" id="PF14317"/>
    </source>
</evidence>
<dbReference type="Proteomes" id="UP000886808">
    <property type="component" value="Unassembled WGS sequence"/>
</dbReference>